<accession>A0AAD7TT78</accession>
<dbReference type="Gene3D" id="3.30.70.100">
    <property type="match status" value="2"/>
</dbReference>
<proteinExistence type="predicted"/>
<comment type="caution">
    <text evidence="1">The sequence shown here is derived from an EMBL/GenBank/DDBJ whole genome shotgun (WGS) entry which is preliminary data.</text>
</comment>
<protein>
    <recommendedName>
        <fullName evidence="3">ABM domain-containing protein</fullName>
    </recommendedName>
</protein>
<reference evidence="1" key="1">
    <citation type="submission" date="2022-11" db="EMBL/GenBank/DDBJ databases">
        <title>Genome Sequence of Cubamyces cubensis.</title>
        <authorList>
            <person name="Buettner E."/>
        </authorList>
    </citation>
    <scope>NUCLEOTIDE SEQUENCE</scope>
    <source>
        <strain evidence="1">MPL-01</strain>
    </source>
</reference>
<keyword evidence="2" id="KW-1185">Reference proteome</keyword>
<organism evidence="1 2">
    <name type="scientific">Trametes cubensis</name>
    <dbReference type="NCBI Taxonomy" id="1111947"/>
    <lineage>
        <taxon>Eukaryota</taxon>
        <taxon>Fungi</taxon>
        <taxon>Dikarya</taxon>
        <taxon>Basidiomycota</taxon>
        <taxon>Agaricomycotina</taxon>
        <taxon>Agaricomycetes</taxon>
        <taxon>Polyporales</taxon>
        <taxon>Polyporaceae</taxon>
        <taxon>Trametes</taxon>
    </lineage>
</organism>
<dbReference type="InterPro" id="IPR011008">
    <property type="entry name" value="Dimeric_a/b-barrel"/>
</dbReference>
<name>A0AAD7TT78_9APHY</name>
<dbReference type="AlphaFoldDB" id="A0AAD7TT78"/>
<sequence length="217" mass="23309">MPAEPKIGLLVPLHAKPDQVGAVADFLNIGYGLMTGNQEPETLQWFAVKYENQPVYAIFDTFEAESGRKAHIDGKVADALRANASVLLAQGPDIAGGHLDVLASKVKPQGPESDVKKGLTCGLRVLLKAKANKVSEVRAFLKGALPLVEAEQETPLWYAIEFPGTNVFGILDFFETPVGLDLHLKGEVAKALFAKVDELLEGPPDVVKTEVLGVTLQ</sequence>
<evidence type="ECO:0000313" key="1">
    <source>
        <dbReference type="EMBL" id="KAJ8481455.1"/>
    </source>
</evidence>
<dbReference type="SUPFAM" id="SSF54909">
    <property type="entry name" value="Dimeric alpha+beta barrel"/>
    <property type="match status" value="2"/>
</dbReference>
<dbReference type="Proteomes" id="UP001215151">
    <property type="component" value="Unassembled WGS sequence"/>
</dbReference>
<dbReference type="EMBL" id="JAPEVG010000136">
    <property type="protein sequence ID" value="KAJ8481455.1"/>
    <property type="molecule type" value="Genomic_DNA"/>
</dbReference>
<evidence type="ECO:0008006" key="3">
    <source>
        <dbReference type="Google" id="ProtNLM"/>
    </source>
</evidence>
<evidence type="ECO:0000313" key="2">
    <source>
        <dbReference type="Proteomes" id="UP001215151"/>
    </source>
</evidence>
<gene>
    <name evidence="1" type="ORF">ONZ51_g5974</name>
</gene>